<organism evidence="1 2">
    <name type="scientific">Aspergillus parasiticus (strain ATCC 56775 / NRRL 5862 / SRRC 143 / SU-1)</name>
    <dbReference type="NCBI Taxonomy" id="1403190"/>
    <lineage>
        <taxon>Eukaryota</taxon>
        <taxon>Fungi</taxon>
        <taxon>Dikarya</taxon>
        <taxon>Ascomycota</taxon>
        <taxon>Pezizomycotina</taxon>
        <taxon>Eurotiomycetes</taxon>
        <taxon>Eurotiomycetidae</taxon>
        <taxon>Eurotiales</taxon>
        <taxon>Aspergillaceae</taxon>
        <taxon>Aspergillus</taxon>
        <taxon>Aspergillus subgen. Circumdati</taxon>
    </lineage>
</organism>
<dbReference type="OrthoDB" id="4459239at2759"/>
<sequence>MPPKANLSLVPNSISYRPVDGSGPSFQDDQNDILPVGSDLQSEANEVTEDDFYHRPILHPQLRNQLLLGQLYEKKAIVQRGGNYEITFMDVKIQIKHFELDVERGIKLRVDISEPGHRHHKHFVARPMDNDPAARLAFRAMFYTKLGERVDMYPKSEKYDKKLLMRVNALFDVLKGMSLAMVQVEGDEVVAADVGLGASLEQIIATPRRFLSIQKSADPRLSKFISPGDFTEGS</sequence>
<gene>
    <name evidence="1" type="ORF">P875_00034080</name>
</gene>
<comment type="caution">
    <text evidence="1">The sequence shown here is derived from an EMBL/GenBank/DDBJ whole genome shotgun (WGS) entry which is preliminary data.</text>
</comment>
<proteinExistence type="predicted"/>
<dbReference type="EMBL" id="JZEE01000586">
    <property type="protein sequence ID" value="KJK63076.1"/>
    <property type="molecule type" value="Genomic_DNA"/>
</dbReference>
<reference evidence="1 2" key="1">
    <citation type="submission" date="2015-02" db="EMBL/GenBank/DDBJ databases">
        <title>Draft genome sequence of Aspergillus parasiticus SU-1.</title>
        <authorList>
            <person name="Yu J."/>
            <person name="Fedorova N."/>
            <person name="Yin Y."/>
            <person name="Losada L."/>
            <person name="Zafar N."/>
            <person name="Taujale R."/>
            <person name="Ehrlich K.C."/>
            <person name="Bhatnagar D."/>
            <person name="Cleveland T.E."/>
            <person name="Bennett J.W."/>
            <person name="Nierman W.C."/>
        </authorList>
    </citation>
    <scope>NUCLEOTIDE SEQUENCE [LARGE SCALE GENOMIC DNA]</scope>
    <source>
        <strain evidence="2">ATCC 56775 / NRRL 5862 / SRRC 143 / SU-1</strain>
    </source>
</reference>
<dbReference type="Proteomes" id="UP000033540">
    <property type="component" value="Unassembled WGS sequence"/>
</dbReference>
<evidence type="ECO:0000313" key="2">
    <source>
        <dbReference type="Proteomes" id="UP000033540"/>
    </source>
</evidence>
<dbReference type="AlphaFoldDB" id="A0A0F0I7E8"/>
<evidence type="ECO:0000313" key="1">
    <source>
        <dbReference type="EMBL" id="KJK63076.1"/>
    </source>
</evidence>
<protein>
    <submittedName>
        <fullName evidence="1">Uncharacterized protein</fullName>
    </submittedName>
</protein>
<name>A0A0F0I7E8_ASPPU</name>
<accession>A0A0F0I7E8</accession>